<name>A0ABM0ZZK8_APLCA</name>
<dbReference type="InterPro" id="IPR018119">
    <property type="entry name" value="Strictosidine_synth_cons-reg"/>
</dbReference>
<evidence type="ECO:0000313" key="5">
    <source>
        <dbReference type="Proteomes" id="UP000694888"/>
    </source>
</evidence>
<proteinExistence type="inferred from homology"/>
<dbReference type="RefSeq" id="XP_012937792.1">
    <property type="nucleotide sequence ID" value="XM_013082338.2"/>
</dbReference>
<dbReference type="PANTHER" id="PTHR10426:SF88">
    <property type="entry name" value="ADIPOCYTE PLASMA MEMBRANE-ASSOCIATED PROTEIN HEMOMUCIN-RELATED"/>
    <property type="match status" value="1"/>
</dbReference>
<evidence type="ECO:0000256" key="1">
    <source>
        <dbReference type="ARBA" id="ARBA00009191"/>
    </source>
</evidence>
<dbReference type="PANTHER" id="PTHR10426">
    <property type="entry name" value="STRICTOSIDINE SYNTHASE-RELATED"/>
    <property type="match status" value="1"/>
</dbReference>
<feature type="domain" description="Strictosidine synthase conserved region" evidence="4">
    <location>
        <begin position="50"/>
        <end position="132"/>
    </location>
</feature>
<accession>A0ABM0ZZK8</accession>
<keyword evidence="5" id="KW-1185">Reference proteome</keyword>
<dbReference type="Gene3D" id="2.120.10.30">
    <property type="entry name" value="TolB, C-terminal domain"/>
    <property type="match status" value="1"/>
</dbReference>
<dbReference type="Pfam" id="PF03088">
    <property type="entry name" value="Str_synth"/>
    <property type="match status" value="1"/>
</dbReference>
<sequence>MGIRMDKDGSLLVVDAYFGLFRVNKTDGAYETLYTTSFHVAQKQPRFLTDLDIGPDGKIYFVDASTKYYKNQYHYALLEMSSSGRLLMYDPKTKVTLQLADQLAYPFGVQLSKDKTGVLITSPLLHAIYRYDLKTRNVSVWTEGLPGMPLGIRYSESSDSYWLAMSSPRSVERPNMFENLAKSPSNRRYAAKFVSMDMIETLRQEHGFTNEAMVAEVTASGTIGRVLQDSNTNPLGAVTEAQHVNGVLYTSSFFGADAVHTVNLKHKSRS</sequence>
<reference evidence="6" key="1">
    <citation type="submission" date="2025-08" db="UniProtKB">
        <authorList>
            <consortium name="RefSeq"/>
        </authorList>
    </citation>
    <scope>IDENTIFICATION</scope>
</reference>
<gene>
    <name evidence="6" type="primary">LOC101857455</name>
</gene>
<organism evidence="5 6">
    <name type="scientific">Aplysia californica</name>
    <name type="common">California sea hare</name>
    <dbReference type="NCBI Taxonomy" id="6500"/>
    <lineage>
        <taxon>Eukaryota</taxon>
        <taxon>Metazoa</taxon>
        <taxon>Spiralia</taxon>
        <taxon>Lophotrochozoa</taxon>
        <taxon>Mollusca</taxon>
        <taxon>Gastropoda</taxon>
        <taxon>Heterobranchia</taxon>
        <taxon>Euthyneura</taxon>
        <taxon>Tectipleura</taxon>
        <taxon>Aplysiida</taxon>
        <taxon>Aplysioidea</taxon>
        <taxon>Aplysiidae</taxon>
        <taxon>Aplysia</taxon>
    </lineage>
</organism>
<dbReference type="InterPro" id="IPR011042">
    <property type="entry name" value="6-blade_b-propeller_TolB-like"/>
</dbReference>
<keyword evidence="2" id="KW-0597">Phosphoprotein</keyword>
<evidence type="ECO:0000256" key="2">
    <source>
        <dbReference type="ARBA" id="ARBA00022553"/>
    </source>
</evidence>
<dbReference type="SUPFAM" id="SSF63829">
    <property type="entry name" value="Calcium-dependent phosphotriesterase"/>
    <property type="match status" value="1"/>
</dbReference>
<evidence type="ECO:0000313" key="6">
    <source>
        <dbReference type="RefSeq" id="XP_012937792.1"/>
    </source>
</evidence>
<comment type="similarity">
    <text evidence="1">Belongs to the strictosidine synthase family.</text>
</comment>
<keyword evidence="3" id="KW-0325">Glycoprotein</keyword>
<evidence type="ECO:0000256" key="3">
    <source>
        <dbReference type="ARBA" id="ARBA00023180"/>
    </source>
</evidence>
<evidence type="ECO:0000259" key="4">
    <source>
        <dbReference type="Pfam" id="PF03088"/>
    </source>
</evidence>
<dbReference type="GeneID" id="101857455"/>
<protein>
    <submittedName>
        <fullName evidence="6">Adipocyte plasma membrane-associated protein</fullName>
    </submittedName>
</protein>
<dbReference type="Proteomes" id="UP000694888">
    <property type="component" value="Unplaced"/>
</dbReference>